<gene>
    <name evidence="2" type="ORF">LWC34_00425</name>
</gene>
<comment type="caution">
    <text evidence="2">The sequence shown here is derived from an EMBL/GenBank/DDBJ whole genome shotgun (WGS) entry which is preliminary data.</text>
</comment>
<name>A0ABS8Z1T0_9PSEU</name>
<dbReference type="Proteomes" id="UP001521150">
    <property type="component" value="Unassembled WGS sequence"/>
</dbReference>
<dbReference type="InterPro" id="IPR005490">
    <property type="entry name" value="LD_TPept_cat_dom"/>
</dbReference>
<dbReference type="PANTHER" id="PTHR38589">
    <property type="entry name" value="BLR0621 PROTEIN"/>
    <property type="match status" value="1"/>
</dbReference>
<sequence length="249" mass="26812">MRRVAILLFFALVLFGVAAFPAIAPIARTTDERVVEDTHEVALVAAVALVGQSADGIKAFPHNGAIEQMVTVAVREPTSTTARLSGWGRGNDGWRREIGPFEAFVGAEGIGEAKEGLSRTPVGVYALTEAFGIEPNNGTRLPYFKVDEQDWWVSDVNSPEYNKRFRCPPGKCPFNERAGERLISAGAVYNHAVVIDYNRNPVTAGAGSAFFLHVSDGKPTAGCVSVAQDDLNAVMRWLDPARKPAISIG</sequence>
<evidence type="ECO:0000259" key="1">
    <source>
        <dbReference type="Pfam" id="PF03734"/>
    </source>
</evidence>
<keyword evidence="3" id="KW-1185">Reference proteome</keyword>
<evidence type="ECO:0000313" key="3">
    <source>
        <dbReference type="Proteomes" id="UP001521150"/>
    </source>
</evidence>
<organism evidence="2 3">
    <name type="scientific">Kibdelosporangium philippinense</name>
    <dbReference type="NCBI Taxonomy" id="211113"/>
    <lineage>
        <taxon>Bacteria</taxon>
        <taxon>Bacillati</taxon>
        <taxon>Actinomycetota</taxon>
        <taxon>Actinomycetes</taxon>
        <taxon>Pseudonocardiales</taxon>
        <taxon>Pseudonocardiaceae</taxon>
        <taxon>Kibdelosporangium</taxon>
    </lineage>
</organism>
<dbReference type="PANTHER" id="PTHR38589:SF1">
    <property type="entry name" value="BLR0621 PROTEIN"/>
    <property type="match status" value="1"/>
</dbReference>
<reference evidence="2 3" key="1">
    <citation type="submission" date="2021-12" db="EMBL/GenBank/DDBJ databases">
        <title>Genome sequence of Kibdelosporangium philippinense ATCC 49844.</title>
        <authorList>
            <person name="Fedorov E.A."/>
            <person name="Omeragic M."/>
            <person name="Shalygina K.F."/>
            <person name="Maclea K.S."/>
        </authorList>
    </citation>
    <scope>NUCLEOTIDE SEQUENCE [LARGE SCALE GENOMIC DNA]</scope>
    <source>
        <strain evidence="2 3">ATCC 49844</strain>
    </source>
</reference>
<accession>A0ABS8Z1T0</accession>
<proteinExistence type="predicted"/>
<feature type="domain" description="L,D-TPase catalytic" evidence="1">
    <location>
        <begin position="102"/>
        <end position="241"/>
    </location>
</feature>
<dbReference type="EMBL" id="JAJVCN010000001">
    <property type="protein sequence ID" value="MCE7001312.1"/>
    <property type="molecule type" value="Genomic_DNA"/>
</dbReference>
<dbReference type="RefSeq" id="WP_233722388.1">
    <property type="nucleotide sequence ID" value="NZ_JAJVCN010000001.1"/>
</dbReference>
<protein>
    <submittedName>
        <fullName evidence="2">L,D-transpeptidase family protein</fullName>
    </submittedName>
</protein>
<evidence type="ECO:0000313" key="2">
    <source>
        <dbReference type="EMBL" id="MCE7001312.1"/>
    </source>
</evidence>
<dbReference type="Pfam" id="PF03734">
    <property type="entry name" value="YkuD"/>
    <property type="match status" value="1"/>
</dbReference>